<keyword evidence="3" id="KW-1185">Reference proteome</keyword>
<accession>A0ABW0U4X2</accession>
<dbReference type="RefSeq" id="WP_270896414.1">
    <property type="nucleotide sequence ID" value="NZ_JBHSPF010000015.1"/>
</dbReference>
<evidence type="ECO:0000313" key="2">
    <source>
        <dbReference type="EMBL" id="MFC5627769.1"/>
    </source>
</evidence>
<organism evidence="2 3">
    <name type="scientific">Aliibacillus thermotolerans</name>
    <dbReference type="NCBI Taxonomy" id="1834418"/>
    <lineage>
        <taxon>Bacteria</taxon>
        <taxon>Bacillati</taxon>
        <taxon>Bacillota</taxon>
        <taxon>Bacilli</taxon>
        <taxon>Bacillales</taxon>
        <taxon>Bacillaceae</taxon>
        <taxon>Aliibacillus</taxon>
    </lineage>
</organism>
<proteinExistence type="predicted"/>
<sequence length="70" mass="8762">MTVDYDYLSKEEKERLLQLKEKVNDAREEKDWRKYTTEITIMYEKARVRREKRKNHKQRKIDEIIGQKMT</sequence>
<feature type="compositionally biased region" description="Basic and acidic residues" evidence="1">
    <location>
        <begin position="60"/>
        <end position="70"/>
    </location>
</feature>
<evidence type="ECO:0000256" key="1">
    <source>
        <dbReference type="SAM" id="MobiDB-lite"/>
    </source>
</evidence>
<evidence type="ECO:0000313" key="3">
    <source>
        <dbReference type="Proteomes" id="UP001596143"/>
    </source>
</evidence>
<comment type="caution">
    <text evidence="2">The sequence shown here is derived from an EMBL/GenBank/DDBJ whole genome shotgun (WGS) entry which is preliminary data.</text>
</comment>
<feature type="compositionally biased region" description="Basic residues" evidence="1">
    <location>
        <begin position="50"/>
        <end position="59"/>
    </location>
</feature>
<dbReference type="EMBL" id="JBHSPF010000015">
    <property type="protein sequence ID" value="MFC5627769.1"/>
    <property type="molecule type" value="Genomic_DNA"/>
</dbReference>
<dbReference type="Proteomes" id="UP001596143">
    <property type="component" value="Unassembled WGS sequence"/>
</dbReference>
<protein>
    <submittedName>
        <fullName evidence="2">Uncharacterized protein</fullName>
    </submittedName>
</protein>
<name>A0ABW0U4X2_9BACI</name>
<gene>
    <name evidence="2" type="ORF">ACFPTR_02535</name>
</gene>
<feature type="region of interest" description="Disordered" evidence="1">
    <location>
        <begin position="50"/>
        <end position="70"/>
    </location>
</feature>
<reference evidence="3" key="1">
    <citation type="journal article" date="2019" name="Int. J. Syst. Evol. Microbiol.">
        <title>The Global Catalogue of Microorganisms (GCM) 10K type strain sequencing project: providing services to taxonomists for standard genome sequencing and annotation.</title>
        <authorList>
            <consortium name="The Broad Institute Genomics Platform"/>
            <consortium name="The Broad Institute Genome Sequencing Center for Infectious Disease"/>
            <person name="Wu L."/>
            <person name="Ma J."/>
        </authorList>
    </citation>
    <scope>NUCLEOTIDE SEQUENCE [LARGE SCALE GENOMIC DNA]</scope>
    <source>
        <strain evidence="3">CGMCC 1.15790</strain>
    </source>
</reference>